<evidence type="ECO:0000256" key="5">
    <source>
        <dbReference type="ARBA" id="ARBA00022679"/>
    </source>
</evidence>
<dbReference type="Gene3D" id="2.40.50.140">
    <property type="entry name" value="Nucleic acid-binding proteins"/>
    <property type="match status" value="1"/>
</dbReference>
<dbReference type="Pfam" id="PF07733">
    <property type="entry name" value="DNA_pol3_alpha"/>
    <property type="match status" value="1"/>
</dbReference>
<dbReference type="NCBIfam" id="NF005582">
    <property type="entry name" value="PRK07279.1"/>
    <property type="match status" value="1"/>
</dbReference>
<dbReference type="InterPro" id="IPR003141">
    <property type="entry name" value="Pol/His_phosphatase_N"/>
</dbReference>
<dbReference type="GO" id="GO:0003676">
    <property type="term" value="F:nucleic acid binding"/>
    <property type="evidence" value="ECO:0007669"/>
    <property type="project" value="InterPro"/>
</dbReference>
<dbReference type="GO" id="GO:0008408">
    <property type="term" value="F:3'-5' exonuclease activity"/>
    <property type="evidence" value="ECO:0007669"/>
    <property type="project" value="InterPro"/>
</dbReference>
<evidence type="ECO:0000313" key="14">
    <source>
        <dbReference type="Proteomes" id="UP000471052"/>
    </source>
</evidence>
<evidence type="ECO:0000256" key="7">
    <source>
        <dbReference type="ARBA" id="ARBA00022705"/>
    </source>
</evidence>
<dbReference type="InterPro" id="IPR012340">
    <property type="entry name" value="NA-bd_OB-fold"/>
</dbReference>
<sequence length="1035" mass="118820">MFAQIDTKTVYTFMDSLIDLKTYIQKAKDLGYQTIGIMDRDNLYAAFHFIQEAKKEGLQPVLGLECAFSIKEWQTVTVQLIALNTLGYQNLMKLSSKQLSSGLELEDLPSYLPGIAVIIPYVEGIEEVAFPFDYYIGVHLQSPQKEYPKPLVPLQTVRYFEASERQTLHVLHAIRDNLSLKEAAPAPERQAFYSCQQVTQTFQERFPQALETLEKLVSTIDYTFDTNLKLPRFNRHKPAQEELVERTVEGLKSKQLWLPVYQERLEKELAVIHQMGFDDYFLIVWDLLRFGRSRGYYMGMGRGSAAGSLVAFALDITGIDPVKNNLLFERFLNAERYSMPDIDIDLPDVYRSEFLHYVRDRYGSQHSAQIVTFSTFGAKQAIRDVFKRFGVPEYELSRLTKKISFRDTLTSVYEKNIGFRQLIHEKPEYQKAFAIAKRIEGNPRQTSIHAAGVVMSDDDLTNHIPLKAGEDLMVTQYDASAVEANGLLKMDFLGLRNLTFVQRMQEKVAKDYHVAIDIKAIDLEDKETLALFAAGRTKGIFQFEQAGAINLLKRIQPRQFEDIVATTSLNRPGASDYTENFIKRRFGKEAVDVIDPILAPILQPTYGIMLYQEQVMQIAQVYAGFTLGKADLLRRAMSKKDLTAMQQMEADFLAGAERLGHPIETAKKLFSRMAKFAGYGFNRSHAFAYSALAFQLAYFKAHYPDVFYDVMLNNASVDYVKDALEAHFTLQPININTVPYQNKISGRQIFLGLKDLKGVPRDLCYWIIENRPFKTIEDFLIRLPENYRKKDLLLPLVEVGAFDVFDKNRHKISANLDSLFLFVTELGSLFADSAYSWTEVDDYSDAEKYRLEQAILGVGISPHPLLKIAKQSTVPFTPLEDLRENGEATILVELKQMRVIRTKTKGEQMAFLTVTDMHRLFDVTAFPERYAQFKTDLQEGRFYYLTGKVQKRNDRLQMILNRVQEASSERLWLLLPNHLYDQEVSDILSQYPGNIPVMLHYQDSKQTLKSQRHLVQKSPQLLKALSLYAVKTIYQ</sequence>
<dbReference type="Pfam" id="PF02811">
    <property type="entry name" value="PHP"/>
    <property type="match status" value="1"/>
</dbReference>
<dbReference type="GO" id="GO:0006260">
    <property type="term" value="P:DNA replication"/>
    <property type="evidence" value="ECO:0007669"/>
    <property type="project" value="UniProtKB-KW"/>
</dbReference>
<comment type="subcellular location">
    <subcellularLocation>
        <location evidence="1">Cytoplasm</location>
    </subcellularLocation>
</comment>
<organism evidence="13 14">
    <name type="scientific">Streptococcus alactolyticus</name>
    <dbReference type="NCBI Taxonomy" id="29389"/>
    <lineage>
        <taxon>Bacteria</taxon>
        <taxon>Bacillati</taxon>
        <taxon>Bacillota</taxon>
        <taxon>Bacilli</taxon>
        <taxon>Lactobacillales</taxon>
        <taxon>Streptococcaceae</taxon>
        <taxon>Streptococcus</taxon>
    </lineage>
</organism>
<keyword evidence="5 13" id="KW-0808">Transferase</keyword>
<dbReference type="Pfam" id="PF17657">
    <property type="entry name" value="DNA_pol3_finger"/>
    <property type="match status" value="1"/>
</dbReference>
<name>A0A6N7X752_STRAY</name>
<dbReference type="EMBL" id="VUNP01000032">
    <property type="protein sequence ID" value="MST54162.1"/>
    <property type="molecule type" value="Genomic_DNA"/>
</dbReference>
<proteinExistence type="inferred from homology"/>
<dbReference type="PANTHER" id="PTHR32294">
    <property type="entry name" value="DNA POLYMERASE III SUBUNIT ALPHA"/>
    <property type="match status" value="1"/>
</dbReference>
<dbReference type="GO" id="GO:0005737">
    <property type="term" value="C:cytoplasm"/>
    <property type="evidence" value="ECO:0007669"/>
    <property type="project" value="UniProtKB-SubCell"/>
</dbReference>
<evidence type="ECO:0000256" key="6">
    <source>
        <dbReference type="ARBA" id="ARBA00022695"/>
    </source>
</evidence>
<gene>
    <name evidence="13" type="ORF">FYJ82_07180</name>
</gene>
<dbReference type="Pfam" id="PF01336">
    <property type="entry name" value="tRNA_anti-codon"/>
    <property type="match status" value="1"/>
</dbReference>
<dbReference type="CDD" id="cd07431">
    <property type="entry name" value="PHP_PolIIIA"/>
    <property type="match status" value="1"/>
</dbReference>
<keyword evidence="6 13" id="KW-0548">Nucleotidyltransferase</keyword>
<dbReference type="GO" id="GO:0003887">
    <property type="term" value="F:DNA-directed DNA polymerase activity"/>
    <property type="evidence" value="ECO:0007669"/>
    <property type="project" value="UniProtKB-KW"/>
</dbReference>
<dbReference type="InterPro" id="IPR029460">
    <property type="entry name" value="DNAPol_HHH"/>
</dbReference>
<dbReference type="InterPro" id="IPR040982">
    <property type="entry name" value="DNA_pol3_finger"/>
</dbReference>
<evidence type="ECO:0000256" key="4">
    <source>
        <dbReference type="ARBA" id="ARBA00019114"/>
    </source>
</evidence>
<comment type="catalytic activity">
    <reaction evidence="11">
        <text>DNA(n) + a 2'-deoxyribonucleoside 5'-triphosphate = DNA(n+1) + diphosphate</text>
        <dbReference type="Rhea" id="RHEA:22508"/>
        <dbReference type="Rhea" id="RHEA-COMP:17339"/>
        <dbReference type="Rhea" id="RHEA-COMP:17340"/>
        <dbReference type="ChEBI" id="CHEBI:33019"/>
        <dbReference type="ChEBI" id="CHEBI:61560"/>
        <dbReference type="ChEBI" id="CHEBI:173112"/>
        <dbReference type="EC" id="2.7.7.7"/>
    </reaction>
</comment>
<dbReference type="InterPro" id="IPR041931">
    <property type="entry name" value="DNA_pol3_alpha_thumb_dom"/>
</dbReference>
<evidence type="ECO:0000313" key="13">
    <source>
        <dbReference type="EMBL" id="MST54162.1"/>
    </source>
</evidence>
<evidence type="ECO:0000259" key="12">
    <source>
        <dbReference type="SMART" id="SM00481"/>
    </source>
</evidence>
<evidence type="ECO:0000256" key="8">
    <source>
        <dbReference type="ARBA" id="ARBA00022932"/>
    </source>
</evidence>
<reference evidence="13 14" key="1">
    <citation type="submission" date="2019-08" db="EMBL/GenBank/DDBJ databases">
        <title>In-depth cultivation of the pig gut microbiome towards novel bacterial diversity and tailored functional studies.</title>
        <authorList>
            <person name="Wylensek D."/>
            <person name="Hitch T.C.A."/>
            <person name="Clavel T."/>
        </authorList>
    </citation>
    <scope>NUCLEOTIDE SEQUENCE [LARGE SCALE GENOMIC DNA]</scope>
    <source>
        <strain evidence="13 14">BL-178-WT-3A</strain>
    </source>
</reference>
<dbReference type="SMART" id="SM00481">
    <property type="entry name" value="POLIIIAc"/>
    <property type="match status" value="1"/>
</dbReference>
<dbReference type="AlphaFoldDB" id="A0A6N7X752"/>
<feature type="domain" description="Polymerase/histidinol phosphatase N-terminal" evidence="12">
    <location>
        <begin position="5"/>
        <end position="70"/>
    </location>
</feature>
<dbReference type="InterPro" id="IPR016195">
    <property type="entry name" value="Pol/histidinol_Pase-like"/>
</dbReference>
<dbReference type="InterPro" id="IPR011708">
    <property type="entry name" value="DNA_pol3_alpha_NTPase_dom"/>
</dbReference>
<dbReference type="InterPro" id="IPR004013">
    <property type="entry name" value="PHP_dom"/>
</dbReference>
<evidence type="ECO:0000256" key="3">
    <source>
        <dbReference type="ARBA" id="ARBA00012417"/>
    </source>
</evidence>
<keyword evidence="8" id="KW-0239">DNA-directed DNA polymerase</keyword>
<dbReference type="Gene3D" id="1.10.10.1600">
    <property type="entry name" value="Bacterial DNA polymerase III alpha subunit, thumb domain"/>
    <property type="match status" value="1"/>
</dbReference>
<keyword evidence="7" id="KW-0235">DNA replication</keyword>
<accession>A0A6N7X752</accession>
<dbReference type="Proteomes" id="UP000471052">
    <property type="component" value="Unassembled WGS sequence"/>
</dbReference>
<comment type="subunit">
    <text evidence="10">DNA polymerase III contains a core (composed of alpha, epsilon and theta chains) that associates with a tau subunit. This core dimerizes to form the POLIII' complex. PolIII' associates with the gamma complex (composed of gamma, delta, delta', psi and chi chains) and with the beta chain to form the complete DNA polymerase III complex.</text>
</comment>
<comment type="caution">
    <text evidence="13">The sequence shown here is derived from an EMBL/GenBank/DDBJ whole genome shotgun (WGS) entry which is preliminary data.</text>
</comment>
<evidence type="ECO:0000256" key="11">
    <source>
        <dbReference type="ARBA" id="ARBA00049244"/>
    </source>
</evidence>
<dbReference type="NCBIfam" id="TIGR00594">
    <property type="entry name" value="polc"/>
    <property type="match status" value="1"/>
</dbReference>
<evidence type="ECO:0000256" key="1">
    <source>
        <dbReference type="ARBA" id="ARBA00004496"/>
    </source>
</evidence>
<evidence type="ECO:0000256" key="10">
    <source>
        <dbReference type="ARBA" id="ARBA00026073"/>
    </source>
</evidence>
<dbReference type="InterPro" id="IPR004365">
    <property type="entry name" value="NA-bd_OB_tRNA"/>
</dbReference>
<dbReference type="Pfam" id="PF14579">
    <property type="entry name" value="HHH_6"/>
    <property type="match status" value="1"/>
</dbReference>
<dbReference type="RefSeq" id="WP_154455274.1">
    <property type="nucleotide sequence ID" value="NZ_VUNP01000032.1"/>
</dbReference>
<dbReference type="PANTHER" id="PTHR32294:SF0">
    <property type="entry name" value="DNA POLYMERASE III SUBUNIT ALPHA"/>
    <property type="match status" value="1"/>
</dbReference>
<evidence type="ECO:0000256" key="2">
    <source>
        <dbReference type="ARBA" id="ARBA00009496"/>
    </source>
</evidence>
<dbReference type="SUPFAM" id="SSF89550">
    <property type="entry name" value="PHP domain-like"/>
    <property type="match status" value="1"/>
</dbReference>
<comment type="similarity">
    <text evidence="2">Belongs to the DNA polymerase type-C family. DnaE subfamily.</text>
</comment>
<dbReference type="Gene3D" id="3.20.20.140">
    <property type="entry name" value="Metal-dependent hydrolases"/>
    <property type="match status" value="1"/>
</dbReference>
<protein>
    <recommendedName>
        <fullName evidence="4">DNA polymerase III subunit alpha</fullName>
        <ecNumber evidence="3">2.7.7.7</ecNumber>
    </recommendedName>
</protein>
<dbReference type="CDD" id="cd04485">
    <property type="entry name" value="DnaE_OBF"/>
    <property type="match status" value="1"/>
</dbReference>
<dbReference type="InterPro" id="IPR004805">
    <property type="entry name" value="DnaE2/DnaE/PolC"/>
</dbReference>
<comment type="function">
    <text evidence="9">DNA polymerase III is a complex, multichain enzyme responsible for most of the replicative synthesis in bacteria. This DNA polymerase also exhibits 3' to 5' exonuclease activity. The alpha chain is the DNA polymerase.</text>
</comment>
<dbReference type="EC" id="2.7.7.7" evidence="3"/>
<evidence type="ECO:0000256" key="9">
    <source>
        <dbReference type="ARBA" id="ARBA00025611"/>
    </source>
</evidence>
<dbReference type="OrthoDB" id="9803237at2"/>